<feature type="domain" description="Thiolase N-terminal" evidence="9">
    <location>
        <begin position="36"/>
        <end position="291"/>
    </location>
</feature>
<gene>
    <name evidence="11" type="ORF">VTL71DRAFT_3864</name>
</gene>
<dbReference type="InterPro" id="IPR020617">
    <property type="entry name" value="Thiolase_C"/>
</dbReference>
<dbReference type="PROSITE" id="PS00737">
    <property type="entry name" value="THIOLASE_2"/>
    <property type="match status" value="1"/>
</dbReference>
<evidence type="ECO:0000256" key="8">
    <source>
        <dbReference type="RuleBase" id="RU003557"/>
    </source>
</evidence>
<evidence type="ECO:0000256" key="6">
    <source>
        <dbReference type="ARBA" id="ARBA00024073"/>
    </source>
</evidence>
<dbReference type="Pfam" id="PF00108">
    <property type="entry name" value="Thiolase_N"/>
    <property type="match status" value="1"/>
</dbReference>
<organism evidence="11 12">
    <name type="scientific">Oculimacula yallundae</name>
    <dbReference type="NCBI Taxonomy" id="86028"/>
    <lineage>
        <taxon>Eukaryota</taxon>
        <taxon>Fungi</taxon>
        <taxon>Dikarya</taxon>
        <taxon>Ascomycota</taxon>
        <taxon>Pezizomycotina</taxon>
        <taxon>Leotiomycetes</taxon>
        <taxon>Helotiales</taxon>
        <taxon>Ploettnerulaceae</taxon>
        <taxon>Oculimacula</taxon>
    </lineage>
</organism>
<comment type="similarity">
    <text evidence="3 8">Belongs to the thiolase-like superfamily. Thiolase family.</text>
</comment>
<evidence type="ECO:0000256" key="2">
    <source>
        <dbReference type="ARBA" id="ARBA00004872"/>
    </source>
</evidence>
<dbReference type="Pfam" id="PF02803">
    <property type="entry name" value="Thiolase_C"/>
    <property type="match status" value="1"/>
</dbReference>
<sequence length="422" mass="44315">MATAGQRLSSVLGHINPLSSESNGRANILQKNPDDIVITYAVRTPLTKAKKGGLKDTQIEDLLISLLTSVRENMTIDPSLIEDVCLGNVLAPAQGYVARSTVLAAGFPATAAASVANRFCSSGLLAIQNIANQIKAGSIDIGLAVGAESMSTCPDEGAPNFGEKILSHPVASQNTQPMGQTSENVAGDFGITREAMDEFAARSFQRAEKAQNEGWTRDEIVPVEVSFTDPKTGVTSQRIINADDGIRAGTTAASLGKIRQAFPQWKPSNTTGGNASQITDGAAAVLLMKRSRAAELGVRVIGKFVQATVVGLEPRIMGIGPALAIPKVLSKVGLHRDDVDVFEINEAFASMGVYCVNKLGLDPEKVNPRGGAIALGHPLGCTGTRQVVTALSELRRQNKRIAVTTMCVGTGQGMAGVFVSEH</sequence>
<evidence type="ECO:0000256" key="7">
    <source>
        <dbReference type="ARBA" id="ARBA00047605"/>
    </source>
</evidence>
<dbReference type="PROSITE" id="PS00099">
    <property type="entry name" value="THIOLASE_3"/>
    <property type="match status" value="1"/>
</dbReference>
<dbReference type="PANTHER" id="PTHR43853:SF12">
    <property type="entry name" value="ACETYL-COA C-ACETYLTRANSFERASE"/>
    <property type="match status" value="1"/>
</dbReference>
<dbReference type="Gene3D" id="3.40.47.10">
    <property type="match status" value="2"/>
</dbReference>
<dbReference type="Proteomes" id="UP001595075">
    <property type="component" value="Unassembled WGS sequence"/>
</dbReference>
<feature type="domain" description="Thiolase C-terminal" evidence="10">
    <location>
        <begin position="300"/>
        <end position="418"/>
    </location>
</feature>
<keyword evidence="5 8" id="KW-0012">Acyltransferase</keyword>
<keyword evidence="4 8" id="KW-0808">Transferase</keyword>
<evidence type="ECO:0000259" key="10">
    <source>
        <dbReference type="Pfam" id="PF02803"/>
    </source>
</evidence>
<keyword evidence="12" id="KW-1185">Reference proteome</keyword>
<dbReference type="EC" id="2.3.1.16" evidence="6"/>
<reference evidence="11 12" key="1">
    <citation type="journal article" date="2024" name="Commun. Biol.">
        <title>Comparative genomic analysis of thermophilic fungi reveals convergent evolutionary adaptations and gene losses.</title>
        <authorList>
            <person name="Steindorff A.S."/>
            <person name="Aguilar-Pontes M.V."/>
            <person name="Robinson A.J."/>
            <person name="Andreopoulos B."/>
            <person name="LaButti K."/>
            <person name="Kuo A."/>
            <person name="Mondo S."/>
            <person name="Riley R."/>
            <person name="Otillar R."/>
            <person name="Haridas S."/>
            <person name="Lipzen A."/>
            <person name="Grimwood J."/>
            <person name="Schmutz J."/>
            <person name="Clum A."/>
            <person name="Reid I.D."/>
            <person name="Moisan M.C."/>
            <person name="Butler G."/>
            <person name="Nguyen T.T.M."/>
            <person name="Dewar K."/>
            <person name="Conant G."/>
            <person name="Drula E."/>
            <person name="Henrissat B."/>
            <person name="Hansel C."/>
            <person name="Singer S."/>
            <person name="Hutchinson M.I."/>
            <person name="de Vries R.P."/>
            <person name="Natvig D.O."/>
            <person name="Powell A.J."/>
            <person name="Tsang A."/>
            <person name="Grigoriev I.V."/>
        </authorList>
    </citation>
    <scope>NUCLEOTIDE SEQUENCE [LARGE SCALE GENOMIC DNA]</scope>
    <source>
        <strain evidence="11 12">CBS 494.80</strain>
    </source>
</reference>
<evidence type="ECO:0000256" key="1">
    <source>
        <dbReference type="ARBA" id="ARBA00001958"/>
    </source>
</evidence>
<dbReference type="NCBIfam" id="TIGR01930">
    <property type="entry name" value="AcCoA-C-Actrans"/>
    <property type="match status" value="1"/>
</dbReference>
<dbReference type="CDD" id="cd00751">
    <property type="entry name" value="thiolase"/>
    <property type="match status" value="1"/>
</dbReference>
<name>A0ABR4C5W9_9HELO</name>
<comment type="pathway">
    <text evidence="2">Lipid metabolism; fatty acid metabolism.</text>
</comment>
<protein>
    <recommendedName>
        <fullName evidence="6">acetyl-CoA C-acyltransferase</fullName>
        <ecNumber evidence="6">2.3.1.16</ecNumber>
    </recommendedName>
</protein>
<dbReference type="EMBL" id="JAZHXI010000013">
    <property type="protein sequence ID" value="KAL2064726.1"/>
    <property type="molecule type" value="Genomic_DNA"/>
</dbReference>
<evidence type="ECO:0000259" key="9">
    <source>
        <dbReference type="Pfam" id="PF00108"/>
    </source>
</evidence>
<evidence type="ECO:0000256" key="5">
    <source>
        <dbReference type="ARBA" id="ARBA00023315"/>
    </source>
</evidence>
<dbReference type="PIRSF" id="PIRSF000429">
    <property type="entry name" value="Ac-CoA_Ac_transf"/>
    <property type="match status" value="1"/>
</dbReference>
<comment type="cofactor">
    <cofactor evidence="1">
        <name>K(+)</name>
        <dbReference type="ChEBI" id="CHEBI:29103"/>
    </cofactor>
</comment>
<comment type="catalytic activity">
    <reaction evidence="7">
        <text>an acyl-CoA + acetyl-CoA = a 3-oxoacyl-CoA + CoA</text>
        <dbReference type="Rhea" id="RHEA:21564"/>
        <dbReference type="ChEBI" id="CHEBI:57287"/>
        <dbReference type="ChEBI" id="CHEBI:57288"/>
        <dbReference type="ChEBI" id="CHEBI:58342"/>
        <dbReference type="ChEBI" id="CHEBI:90726"/>
        <dbReference type="EC" id="2.3.1.16"/>
    </reaction>
</comment>
<dbReference type="InterPro" id="IPR020616">
    <property type="entry name" value="Thiolase_N"/>
</dbReference>
<dbReference type="InterPro" id="IPR020613">
    <property type="entry name" value="Thiolase_CS"/>
</dbReference>
<evidence type="ECO:0000256" key="4">
    <source>
        <dbReference type="ARBA" id="ARBA00022679"/>
    </source>
</evidence>
<comment type="caution">
    <text evidence="11">The sequence shown here is derived from an EMBL/GenBank/DDBJ whole genome shotgun (WGS) entry which is preliminary data.</text>
</comment>
<dbReference type="PANTHER" id="PTHR43853">
    <property type="entry name" value="3-KETOACYL-COA THIOLASE, PEROXISOMAL"/>
    <property type="match status" value="1"/>
</dbReference>
<accession>A0ABR4C5W9</accession>
<dbReference type="InterPro" id="IPR002155">
    <property type="entry name" value="Thiolase"/>
</dbReference>
<dbReference type="InterPro" id="IPR020610">
    <property type="entry name" value="Thiolase_AS"/>
</dbReference>
<evidence type="ECO:0000256" key="3">
    <source>
        <dbReference type="ARBA" id="ARBA00010982"/>
    </source>
</evidence>
<evidence type="ECO:0000313" key="12">
    <source>
        <dbReference type="Proteomes" id="UP001595075"/>
    </source>
</evidence>
<dbReference type="InterPro" id="IPR050215">
    <property type="entry name" value="Thiolase-like_sf_Thiolase"/>
</dbReference>
<proteinExistence type="inferred from homology"/>
<dbReference type="SUPFAM" id="SSF53901">
    <property type="entry name" value="Thiolase-like"/>
    <property type="match status" value="2"/>
</dbReference>
<dbReference type="InterPro" id="IPR016039">
    <property type="entry name" value="Thiolase-like"/>
</dbReference>
<evidence type="ECO:0000313" key="11">
    <source>
        <dbReference type="EMBL" id="KAL2064726.1"/>
    </source>
</evidence>